<reference evidence="2" key="1">
    <citation type="submission" date="2018-07" db="EMBL/GenBank/DDBJ databases">
        <title>Complete Genome Sequence of Spiroplasma phoeniceum.</title>
        <authorList>
            <person name="Davis R.E."/>
            <person name="Shao J.Y."/>
            <person name="Zhao Y."/>
            <person name="Silver A."/>
            <person name="Stump z."/>
            <person name="Gasparich G."/>
        </authorList>
    </citation>
    <scope>NUCLEOTIDE SEQUENCE [LARGE SCALE GENOMIC DNA]</scope>
    <source>
        <strain evidence="2">P40</strain>
    </source>
</reference>
<proteinExistence type="predicted"/>
<accession>A0A345DQL8</accession>
<protein>
    <submittedName>
        <fullName evidence="1">Uncharacterized protein</fullName>
    </submittedName>
</protein>
<keyword evidence="2" id="KW-1185">Reference proteome</keyword>
<dbReference type="RefSeq" id="WP_114565113.1">
    <property type="nucleotide sequence ID" value="NZ_CP031088.1"/>
</dbReference>
<sequence length="70" mass="8903">MFDKKQYKKWNILSKYLSWDEIFRYFKRVYDYKNEEQLNQTLNNYLNNLPIKDIEEYEREILNNDNNKIN</sequence>
<dbReference type="EMBL" id="CP031088">
    <property type="protein sequence ID" value="AXF96509.1"/>
    <property type="molecule type" value="Genomic_DNA"/>
</dbReference>
<dbReference type="Proteomes" id="UP000253689">
    <property type="component" value="Chromosome"/>
</dbReference>
<dbReference type="AlphaFoldDB" id="A0A345DQL8"/>
<evidence type="ECO:0000313" key="1">
    <source>
        <dbReference type="EMBL" id="AXF96509.1"/>
    </source>
</evidence>
<evidence type="ECO:0000313" key="2">
    <source>
        <dbReference type="Proteomes" id="UP000253689"/>
    </source>
</evidence>
<organism evidence="1 2">
    <name type="scientific">Spiroplasma phoeniceum P40</name>
    <dbReference type="NCBI Taxonomy" id="1276259"/>
    <lineage>
        <taxon>Bacteria</taxon>
        <taxon>Bacillati</taxon>
        <taxon>Mycoplasmatota</taxon>
        <taxon>Mollicutes</taxon>
        <taxon>Entomoplasmatales</taxon>
        <taxon>Spiroplasmataceae</taxon>
        <taxon>Spiroplasma</taxon>
    </lineage>
</organism>
<gene>
    <name evidence="1" type="ORF">SDAV_001544</name>
</gene>
<dbReference type="KEGG" id="sphh:SDAV_001544"/>
<name>A0A345DQL8_9MOLU</name>